<dbReference type="AlphaFoldDB" id="A0A7V1PVC8"/>
<comment type="catalytic activity">
    <reaction evidence="10 11">
        <text>(S)-dihydroorotate + a quinone = orotate + a quinol</text>
        <dbReference type="Rhea" id="RHEA:30187"/>
        <dbReference type="ChEBI" id="CHEBI:24646"/>
        <dbReference type="ChEBI" id="CHEBI:30839"/>
        <dbReference type="ChEBI" id="CHEBI:30864"/>
        <dbReference type="ChEBI" id="CHEBI:132124"/>
        <dbReference type="EC" id="1.3.5.2"/>
    </reaction>
</comment>
<dbReference type="PIRSF" id="PIRSF000164">
    <property type="entry name" value="DHO_oxidase"/>
    <property type="match status" value="1"/>
</dbReference>
<dbReference type="GO" id="GO:0106430">
    <property type="term" value="F:dihydroorotate dehydrogenase (quinone) activity"/>
    <property type="evidence" value="ECO:0007669"/>
    <property type="project" value="UniProtKB-EC"/>
</dbReference>
<feature type="binding site" evidence="11">
    <location>
        <position position="213"/>
    </location>
    <ligand>
        <name>FMN</name>
        <dbReference type="ChEBI" id="CHEBI:58210"/>
    </ligand>
</feature>
<proteinExistence type="inferred from homology"/>
<gene>
    <name evidence="11" type="primary">pyrD</name>
    <name evidence="13" type="ORF">ENJ10_09085</name>
</gene>
<feature type="binding site" evidence="11">
    <location>
        <position position="172"/>
    </location>
    <ligand>
        <name>substrate</name>
    </ligand>
</feature>
<evidence type="ECO:0000256" key="4">
    <source>
        <dbReference type="ARBA" id="ARBA00005359"/>
    </source>
</evidence>
<sequence length="336" mass="37477">MYKALIRPLLFRFDAETIHEHVNSMLDNKPVQAFFRFLSVEKYNKPKTVMGLQFPNPLGLAAGFDKNGEHILGLSSLGFGFIEIGTVTPRPQDGNARPRLFRLPEDQAIINRMGFNNKGVEYTLERLRGFAGKTIIGGNIGKNKTTENKRAVDDYLICFKTLFEYVDYFTVNVSSPNTPNLRALQDKEALHTILSSLQHVNQGSRRPKPILLKIAPDMSGSALDEILEVTKENAIDGIIATNTTVRREGLIGKDREQSGGLSGKPLFEPSTEFVRYIKKHSDLVIVGVGGIFSAQDAREKIKAGADLLQIYTGLIYQGPFLIHRILKALYEADINK</sequence>
<dbReference type="InterPro" id="IPR013785">
    <property type="entry name" value="Aldolase_TIM"/>
</dbReference>
<dbReference type="GO" id="GO:0006207">
    <property type="term" value="P:'de novo' pyrimidine nucleobase biosynthetic process"/>
    <property type="evidence" value="ECO:0007669"/>
    <property type="project" value="UniProtKB-UniRule"/>
</dbReference>
<feature type="binding site" evidence="11">
    <location>
        <position position="172"/>
    </location>
    <ligand>
        <name>FMN</name>
        <dbReference type="ChEBI" id="CHEBI:58210"/>
    </ligand>
</feature>
<dbReference type="InterPro" id="IPR005720">
    <property type="entry name" value="Dihydroorotate_DH_cat"/>
</dbReference>
<keyword evidence="9 11" id="KW-0472">Membrane</keyword>
<feature type="binding site" evidence="11">
    <location>
        <begin position="311"/>
        <end position="312"/>
    </location>
    <ligand>
        <name>FMN</name>
        <dbReference type="ChEBI" id="CHEBI:58210"/>
    </ligand>
</feature>
<dbReference type="HAMAP" id="MF_00225">
    <property type="entry name" value="DHO_dh_type2"/>
    <property type="match status" value="1"/>
</dbReference>
<dbReference type="GO" id="GO:0005886">
    <property type="term" value="C:plasma membrane"/>
    <property type="evidence" value="ECO:0007669"/>
    <property type="project" value="UniProtKB-SubCell"/>
</dbReference>
<name>A0A7V1PVC8_CALAY</name>
<feature type="binding site" evidence="11">
    <location>
        <position position="66"/>
    </location>
    <ligand>
        <name>substrate</name>
    </ligand>
</feature>
<evidence type="ECO:0000256" key="10">
    <source>
        <dbReference type="ARBA" id="ARBA00048639"/>
    </source>
</evidence>
<dbReference type="GO" id="GO:0044205">
    <property type="term" value="P:'de novo' UMP biosynthetic process"/>
    <property type="evidence" value="ECO:0007669"/>
    <property type="project" value="UniProtKB-UniRule"/>
</dbReference>
<comment type="similarity">
    <text evidence="4 11">Belongs to the dihydroorotate dehydrogenase family. Type 2 subfamily.</text>
</comment>
<dbReference type="SUPFAM" id="SSF51395">
    <property type="entry name" value="FMN-linked oxidoreductases"/>
    <property type="match status" value="1"/>
</dbReference>
<feature type="binding site" evidence="11">
    <location>
        <begin position="111"/>
        <end position="115"/>
    </location>
    <ligand>
        <name>substrate</name>
    </ligand>
</feature>
<dbReference type="PROSITE" id="PS00912">
    <property type="entry name" value="DHODEHASE_2"/>
    <property type="match status" value="1"/>
</dbReference>
<evidence type="ECO:0000313" key="13">
    <source>
        <dbReference type="EMBL" id="HED10831.1"/>
    </source>
</evidence>
<evidence type="ECO:0000256" key="11">
    <source>
        <dbReference type="HAMAP-Rule" id="MF_00225"/>
    </source>
</evidence>
<evidence type="ECO:0000256" key="7">
    <source>
        <dbReference type="ARBA" id="ARBA00022975"/>
    </source>
</evidence>
<dbReference type="UniPathway" id="UPA00070">
    <property type="reaction ID" value="UER00946"/>
</dbReference>
<dbReference type="InterPro" id="IPR050074">
    <property type="entry name" value="DHO_dehydrogenase"/>
</dbReference>
<dbReference type="InterPro" id="IPR012135">
    <property type="entry name" value="Dihydroorotate_DH_1_2"/>
</dbReference>
<feature type="binding site" evidence="11">
    <location>
        <begin position="62"/>
        <end position="66"/>
    </location>
    <ligand>
        <name>FMN</name>
        <dbReference type="ChEBI" id="CHEBI:58210"/>
    </ligand>
</feature>
<evidence type="ECO:0000256" key="1">
    <source>
        <dbReference type="ARBA" id="ARBA00003125"/>
    </source>
</evidence>
<keyword evidence="6 11" id="KW-0288">FMN</keyword>
<comment type="function">
    <text evidence="1 11">Catalyzes the conversion of dihydroorotate to orotate with quinone as electron acceptor.</text>
</comment>
<comment type="caution">
    <text evidence="13">The sequence shown here is derived from an EMBL/GenBank/DDBJ whole genome shotgun (WGS) entry which is preliminary data.</text>
</comment>
<evidence type="ECO:0000256" key="5">
    <source>
        <dbReference type="ARBA" id="ARBA00022630"/>
    </source>
</evidence>
<evidence type="ECO:0000259" key="12">
    <source>
        <dbReference type="Pfam" id="PF01180"/>
    </source>
</evidence>
<protein>
    <recommendedName>
        <fullName evidence="11">Dihydroorotate dehydrogenase (quinone)</fullName>
        <ecNumber evidence="11">1.3.5.2</ecNumber>
    </recommendedName>
    <alternativeName>
        <fullName evidence="11">DHOdehase</fullName>
        <shortName evidence="11">DHOD</shortName>
        <shortName evidence="11">DHODase</shortName>
    </alternativeName>
    <alternativeName>
        <fullName evidence="11">Dihydroorotate oxidase</fullName>
    </alternativeName>
</protein>
<comment type="subcellular location">
    <subcellularLocation>
        <location evidence="11">Cell membrane</location>
        <topology evidence="11">Peripheral membrane protein</topology>
    </subcellularLocation>
    <subcellularLocation>
        <location evidence="2">Membrane</location>
    </subcellularLocation>
</comment>
<dbReference type="PANTHER" id="PTHR48109:SF4">
    <property type="entry name" value="DIHYDROOROTATE DEHYDROGENASE (QUINONE), MITOCHONDRIAL"/>
    <property type="match status" value="1"/>
</dbReference>
<keyword evidence="7 11" id="KW-0665">Pyrimidine biosynthesis</keyword>
<dbReference type="Pfam" id="PF01180">
    <property type="entry name" value="DHO_dh"/>
    <property type="match status" value="1"/>
</dbReference>
<dbReference type="Gene3D" id="3.20.20.70">
    <property type="entry name" value="Aldolase class I"/>
    <property type="match status" value="1"/>
</dbReference>
<comment type="subunit">
    <text evidence="11">Monomer.</text>
</comment>
<keyword evidence="8 11" id="KW-0560">Oxidoreductase</keyword>
<dbReference type="CDD" id="cd04738">
    <property type="entry name" value="DHOD_2_like"/>
    <property type="match status" value="1"/>
</dbReference>
<dbReference type="NCBIfam" id="NF003652">
    <property type="entry name" value="PRK05286.2-5"/>
    <property type="match status" value="1"/>
</dbReference>
<feature type="binding site" evidence="11">
    <location>
        <position position="241"/>
    </location>
    <ligand>
        <name>FMN</name>
        <dbReference type="ChEBI" id="CHEBI:58210"/>
    </ligand>
</feature>
<evidence type="ECO:0000256" key="2">
    <source>
        <dbReference type="ARBA" id="ARBA00004370"/>
    </source>
</evidence>
<dbReference type="PANTHER" id="PTHR48109">
    <property type="entry name" value="DIHYDROOROTATE DEHYDROGENASE (QUINONE), MITOCHONDRIAL-RELATED"/>
    <property type="match status" value="1"/>
</dbReference>
<feature type="binding site" evidence="11">
    <location>
        <position position="139"/>
    </location>
    <ligand>
        <name>FMN</name>
        <dbReference type="ChEBI" id="CHEBI:58210"/>
    </ligand>
</feature>
<comment type="cofactor">
    <cofactor evidence="11">
        <name>FMN</name>
        <dbReference type="ChEBI" id="CHEBI:58210"/>
    </cofactor>
    <text evidence="11">Binds 1 FMN per subunit.</text>
</comment>
<evidence type="ECO:0000256" key="6">
    <source>
        <dbReference type="ARBA" id="ARBA00022643"/>
    </source>
</evidence>
<organism evidence="13">
    <name type="scientific">Caldithrix abyssi</name>
    <dbReference type="NCBI Taxonomy" id="187145"/>
    <lineage>
        <taxon>Bacteria</taxon>
        <taxon>Pseudomonadati</taxon>
        <taxon>Calditrichota</taxon>
        <taxon>Calditrichia</taxon>
        <taxon>Calditrichales</taxon>
        <taxon>Calditrichaceae</taxon>
        <taxon>Caldithrix</taxon>
    </lineage>
</organism>
<feature type="binding site" evidence="11">
    <location>
        <position position="177"/>
    </location>
    <ligand>
        <name>substrate</name>
    </ligand>
</feature>
<dbReference type="EC" id="1.3.5.2" evidence="11"/>
<dbReference type="InterPro" id="IPR005719">
    <property type="entry name" value="Dihydroorotate_DH_2"/>
</dbReference>
<dbReference type="EMBL" id="DRLD01000253">
    <property type="protein sequence ID" value="HED10831.1"/>
    <property type="molecule type" value="Genomic_DNA"/>
</dbReference>
<dbReference type="Proteomes" id="UP000886005">
    <property type="component" value="Unassembled WGS sequence"/>
</dbReference>
<dbReference type="GO" id="GO:0005737">
    <property type="term" value="C:cytoplasm"/>
    <property type="evidence" value="ECO:0007669"/>
    <property type="project" value="InterPro"/>
</dbReference>
<dbReference type="PROSITE" id="PS00911">
    <property type="entry name" value="DHODEHASE_1"/>
    <property type="match status" value="1"/>
</dbReference>
<reference evidence="13" key="1">
    <citation type="journal article" date="2020" name="mSystems">
        <title>Genome- and Community-Level Interaction Insights into Carbon Utilization and Element Cycling Functions of Hydrothermarchaeota in Hydrothermal Sediment.</title>
        <authorList>
            <person name="Zhou Z."/>
            <person name="Liu Y."/>
            <person name="Xu W."/>
            <person name="Pan J."/>
            <person name="Luo Z.H."/>
            <person name="Li M."/>
        </authorList>
    </citation>
    <scope>NUCLEOTIDE SEQUENCE [LARGE SCALE GENOMIC DNA]</scope>
    <source>
        <strain evidence="13">HyVt-456</strain>
    </source>
</reference>
<dbReference type="InterPro" id="IPR001295">
    <property type="entry name" value="Dihydroorotate_DH_CS"/>
</dbReference>
<feature type="active site" description="Nucleophile" evidence="11">
    <location>
        <position position="175"/>
    </location>
</feature>
<feature type="binding site" evidence="11">
    <location>
        <position position="290"/>
    </location>
    <ligand>
        <name>FMN</name>
        <dbReference type="ChEBI" id="CHEBI:58210"/>
    </ligand>
</feature>
<evidence type="ECO:0000256" key="9">
    <source>
        <dbReference type="ARBA" id="ARBA00023136"/>
    </source>
</evidence>
<keyword evidence="11" id="KW-1003">Cell membrane</keyword>
<feature type="binding site" evidence="11">
    <location>
        <position position="86"/>
    </location>
    <ligand>
        <name>FMN</name>
        <dbReference type="ChEBI" id="CHEBI:58210"/>
    </ligand>
</feature>
<accession>A0A7V1PVC8</accession>
<feature type="binding site" evidence="11">
    <location>
        <position position="263"/>
    </location>
    <ligand>
        <name>FMN</name>
        <dbReference type="ChEBI" id="CHEBI:58210"/>
    </ligand>
</feature>
<dbReference type="NCBIfam" id="TIGR01036">
    <property type="entry name" value="pyrD_sub2"/>
    <property type="match status" value="1"/>
</dbReference>
<dbReference type="NCBIfam" id="NF003645">
    <property type="entry name" value="PRK05286.1-2"/>
    <property type="match status" value="1"/>
</dbReference>
<evidence type="ECO:0000256" key="8">
    <source>
        <dbReference type="ARBA" id="ARBA00023002"/>
    </source>
</evidence>
<feature type="binding site" evidence="11">
    <location>
        <begin position="242"/>
        <end position="243"/>
    </location>
    <ligand>
        <name>substrate</name>
    </ligand>
</feature>
<comment type="pathway">
    <text evidence="3 11">Pyrimidine metabolism; UMP biosynthesis via de novo pathway; orotate from (S)-dihydroorotate (quinone route): step 1/1.</text>
</comment>
<feature type="domain" description="Dihydroorotate dehydrogenase catalytic" evidence="12">
    <location>
        <begin position="48"/>
        <end position="330"/>
    </location>
</feature>
<keyword evidence="5 11" id="KW-0285">Flavoprotein</keyword>
<evidence type="ECO:0000256" key="3">
    <source>
        <dbReference type="ARBA" id="ARBA00005161"/>
    </source>
</evidence>